<comment type="caution">
    <text evidence="3">The sequence shown here is derived from an EMBL/GenBank/DDBJ whole genome shotgun (WGS) entry which is preliminary data.</text>
</comment>
<dbReference type="InterPro" id="IPR013097">
    <property type="entry name" value="Dabb"/>
</dbReference>
<dbReference type="InterPro" id="IPR044662">
    <property type="entry name" value="HS1/DABB1-like"/>
</dbReference>
<dbReference type="OrthoDB" id="42919at2759"/>
<dbReference type="Pfam" id="PF07876">
    <property type="entry name" value="Dabb"/>
    <property type="match status" value="1"/>
</dbReference>
<proteinExistence type="predicted"/>
<evidence type="ECO:0000313" key="4">
    <source>
        <dbReference type="Proteomes" id="UP000751190"/>
    </source>
</evidence>
<feature type="domain" description="Stress-response A/B barrel" evidence="2">
    <location>
        <begin position="3"/>
        <end position="97"/>
    </location>
</feature>
<keyword evidence="4" id="KW-1185">Reference proteome</keyword>
<dbReference type="AlphaFoldDB" id="A0A8J5XXQ4"/>
<reference evidence="3" key="1">
    <citation type="submission" date="2021-05" db="EMBL/GenBank/DDBJ databases">
        <title>The genome of the haptophyte Pavlova lutheri (Diacronema luteri, Pavlovales) - a model for lipid biosynthesis in eukaryotic algae.</title>
        <authorList>
            <person name="Hulatt C.J."/>
            <person name="Posewitz M.C."/>
        </authorList>
    </citation>
    <scope>NUCLEOTIDE SEQUENCE</scope>
    <source>
        <strain evidence="3">NIVA-4/92</strain>
    </source>
</reference>
<comment type="subunit">
    <text evidence="1">Homodimer.</text>
</comment>
<dbReference type="Proteomes" id="UP000751190">
    <property type="component" value="Unassembled WGS sequence"/>
</dbReference>
<sequence length="100" mass="11284">MAIRHVVMFQFVETATATQRQAVRDGLRALKARIPEIKAIQCNHDAGLQPTGNFDFCATVDFESINDYKVYQTHADHQQLIAEAIKPILKARAAVQFELE</sequence>
<accession>A0A8J5XXQ4</accession>
<dbReference type="OMA" id="HVVLFTW"/>
<dbReference type="InterPro" id="IPR011008">
    <property type="entry name" value="Dimeric_a/b-barrel"/>
</dbReference>
<protein>
    <recommendedName>
        <fullName evidence="2">Stress-response A/B barrel domain-containing protein</fullName>
    </recommendedName>
</protein>
<dbReference type="PANTHER" id="PTHR33178:SF10">
    <property type="entry name" value="STRESS-RESPONSE A_B BARREL DOMAIN-CONTAINING PROTEIN"/>
    <property type="match status" value="1"/>
</dbReference>
<evidence type="ECO:0000256" key="1">
    <source>
        <dbReference type="ARBA" id="ARBA00011738"/>
    </source>
</evidence>
<dbReference type="PROSITE" id="PS51502">
    <property type="entry name" value="S_R_A_B_BARREL"/>
    <property type="match status" value="1"/>
</dbReference>
<dbReference type="SUPFAM" id="SSF54909">
    <property type="entry name" value="Dimeric alpha+beta barrel"/>
    <property type="match status" value="1"/>
</dbReference>
<evidence type="ECO:0000259" key="2">
    <source>
        <dbReference type="PROSITE" id="PS51502"/>
    </source>
</evidence>
<dbReference type="PANTHER" id="PTHR33178">
    <property type="match status" value="1"/>
</dbReference>
<organism evidence="3 4">
    <name type="scientific">Diacronema lutheri</name>
    <name type="common">Unicellular marine alga</name>
    <name type="synonym">Monochrysis lutheri</name>
    <dbReference type="NCBI Taxonomy" id="2081491"/>
    <lineage>
        <taxon>Eukaryota</taxon>
        <taxon>Haptista</taxon>
        <taxon>Haptophyta</taxon>
        <taxon>Pavlovophyceae</taxon>
        <taxon>Pavlovales</taxon>
        <taxon>Pavlovaceae</taxon>
        <taxon>Diacronema</taxon>
    </lineage>
</organism>
<dbReference type="SMART" id="SM00886">
    <property type="entry name" value="Dabb"/>
    <property type="match status" value="1"/>
</dbReference>
<dbReference type="EMBL" id="JAGTXO010000004">
    <property type="protein sequence ID" value="KAG8468214.1"/>
    <property type="molecule type" value="Genomic_DNA"/>
</dbReference>
<dbReference type="Gene3D" id="3.30.70.100">
    <property type="match status" value="1"/>
</dbReference>
<evidence type="ECO:0000313" key="3">
    <source>
        <dbReference type="EMBL" id="KAG8468214.1"/>
    </source>
</evidence>
<gene>
    <name evidence="3" type="ORF">KFE25_013297</name>
</gene>
<name>A0A8J5XXQ4_DIALT</name>